<accession>A0A552FPD4</accession>
<keyword evidence="6" id="KW-0694">RNA-binding</keyword>
<evidence type="ECO:0000313" key="8">
    <source>
        <dbReference type="EMBL" id="TRU48530.1"/>
    </source>
</evidence>
<comment type="similarity">
    <text evidence="1">Belongs to the HicA mRNA interferase family.</text>
</comment>
<dbReference type="Proteomes" id="UP000316958">
    <property type="component" value="Unassembled WGS sequence"/>
</dbReference>
<evidence type="ECO:0000256" key="4">
    <source>
        <dbReference type="ARBA" id="ARBA00022759"/>
    </source>
</evidence>
<dbReference type="EMBL" id="SFBE01000239">
    <property type="protein sequence ID" value="TRU48530.1"/>
    <property type="molecule type" value="Genomic_DNA"/>
</dbReference>
<dbReference type="InterPro" id="IPR038570">
    <property type="entry name" value="HicA_sf"/>
</dbReference>
<evidence type="ECO:0000313" key="9">
    <source>
        <dbReference type="Proteomes" id="UP000316958"/>
    </source>
</evidence>
<comment type="caution">
    <text evidence="8">The sequence shown here is derived from an EMBL/GenBank/DDBJ whole genome shotgun (WGS) entry which is preliminary data.</text>
</comment>
<keyword evidence="2" id="KW-1277">Toxin-antitoxin system</keyword>
<dbReference type="GO" id="GO:0003729">
    <property type="term" value="F:mRNA binding"/>
    <property type="evidence" value="ECO:0007669"/>
    <property type="project" value="InterPro"/>
</dbReference>
<gene>
    <name evidence="8" type="ORF">EWV57_14275</name>
</gene>
<organism evidence="8 9">
    <name type="scientific">Microcystis aeruginosa Ma_QC_Ch_20071001_S25D</name>
    <dbReference type="NCBI Taxonomy" id="2486250"/>
    <lineage>
        <taxon>Bacteria</taxon>
        <taxon>Bacillati</taxon>
        <taxon>Cyanobacteriota</taxon>
        <taxon>Cyanophyceae</taxon>
        <taxon>Oscillatoriophycideae</taxon>
        <taxon>Chroococcales</taxon>
        <taxon>Microcystaceae</taxon>
        <taxon>Microcystis</taxon>
    </lineage>
</organism>
<proteinExistence type="inferred from homology"/>
<dbReference type="Gene3D" id="3.30.920.30">
    <property type="entry name" value="Hypothetical protein"/>
    <property type="match status" value="1"/>
</dbReference>
<protein>
    <submittedName>
        <fullName evidence="8">Type II toxin-antitoxin system HicA family toxin</fullName>
    </submittedName>
</protein>
<evidence type="ECO:0000256" key="1">
    <source>
        <dbReference type="ARBA" id="ARBA00006620"/>
    </source>
</evidence>
<evidence type="ECO:0000256" key="2">
    <source>
        <dbReference type="ARBA" id="ARBA00022649"/>
    </source>
</evidence>
<evidence type="ECO:0000256" key="6">
    <source>
        <dbReference type="ARBA" id="ARBA00022884"/>
    </source>
</evidence>
<name>A0A552FPD4_MICAE</name>
<dbReference type="AlphaFoldDB" id="A0A552FPD4"/>
<keyword evidence="7" id="KW-0346">Stress response</keyword>
<evidence type="ECO:0000256" key="5">
    <source>
        <dbReference type="ARBA" id="ARBA00022801"/>
    </source>
</evidence>
<keyword evidence="3" id="KW-0540">Nuclease</keyword>
<dbReference type="InterPro" id="IPR012933">
    <property type="entry name" value="HicA_mRNA_interferase"/>
</dbReference>
<dbReference type="Pfam" id="PF07927">
    <property type="entry name" value="HicA_toxin"/>
    <property type="match status" value="1"/>
</dbReference>
<evidence type="ECO:0000256" key="7">
    <source>
        <dbReference type="ARBA" id="ARBA00023016"/>
    </source>
</evidence>
<keyword evidence="5" id="KW-0378">Hydrolase</keyword>
<sequence length="73" mass="7964">MPLKPLSYREIKRKLEAAGFEVVSQKGSHVKFAKDTPGGKRTTIVPCYKEVTIGTIGSILRQAGLGVDEFDSL</sequence>
<dbReference type="SUPFAM" id="SSF54786">
    <property type="entry name" value="YcfA/nrd intein domain"/>
    <property type="match status" value="1"/>
</dbReference>
<reference evidence="8 9" key="1">
    <citation type="submission" date="2019-01" db="EMBL/GenBank/DDBJ databases">
        <title>Coherence of Microcystis species and biogeography revealed through population genomics.</title>
        <authorList>
            <person name="Perez-Carrascal O.M."/>
            <person name="Terrat Y."/>
            <person name="Giani A."/>
            <person name="Fortin N."/>
            <person name="Tromas N."/>
            <person name="Shapiro B.J."/>
        </authorList>
    </citation>
    <scope>NUCLEOTIDE SEQUENCE [LARGE SCALE GENOMIC DNA]</scope>
    <source>
        <strain evidence="8">Ma_QC_Ch_20071001_S25D</strain>
    </source>
</reference>
<dbReference type="GO" id="GO:0016787">
    <property type="term" value="F:hydrolase activity"/>
    <property type="evidence" value="ECO:0007669"/>
    <property type="project" value="UniProtKB-KW"/>
</dbReference>
<dbReference type="GO" id="GO:0004519">
    <property type="term" value="F:endonuclease activity"/>
    <property type="evidence" value="ECO:0007669"/>
    <property type="project" value="UniProtKB-KW"/>
</dbReference>
<keyword evidence="4" id="KW-0255">Endonuclease</keyword>
<evidence type="ECO:0000256" key="3">
    <source>
        <dbReference type="ARBA" id="ARBA00022722"/>
    </source>
</evidence>